<evidence type="ECO:0000256" key="3">
    <source>
        <dbReference type="ARBA" id="ARBA00022691"/>
    </source>
</evidence>
<comment type="cofactor">
    <cofactor evidence="1">
        <name>[4Fe-4S] cluster</name>
        <dbReference type="ChEBI" id="CHEBI:49883"/>
    </cofactor>
</comment>
<reference evidence="8 9" key="1">
    <citation type="submission" date="2015-11" db="EMBL/GenBank/DDBJ databases">
        <title>Expanding the genomic diversity of Burkholderia species for the development of highly accurate diagnostics.</title>
        <authorList>
            <person name="Sahl J."/>
            <person name="Keim P."/>
            <person name="Wagner D."/>
        </authorList>
    </citation>
    <scope>NUCLEOTIDE SEQUENCE [LARGE SCALE GENOMIC DNA]</scope>
    <source>
        <strain evidence="8 9">MSMB1808WGS</strain>
    </source>
</reference>
<protein>
    <recommendedName>
        <fullName evidence="7">Radical SAM core domain-containing protein</fullName>
    </recommendedName>
</protein>
<evidence type="ECO:0000259" key="7">
    <source>
        <dbReference type="PROSITE" id="PS51918"/>
    </source>
</evidence>
<keyword evidence="3" id="KW-0949">S-adenosyl-L-methionine</keyword>
<dbReference type="Gene3D" id="3.20.20.70">
    <property type="entry name" value="Aldolase class I"/>
    <property type="match status" value="1"/>
</dbReference>
<dbReference type="GO" id="GO:0070475">
    <property type="term" value="P:rRNA base methylation"/>
    <property type="evidence" value="ECO:0007669"/>
    <property type="project" value="TreeGrafter"/>
</dbReference>
<keyword evidence="9" id="KW-1185">Reference proteome</keyword>
<dbReference type="GO" id="GO:0051539">
    <property type="term" value="F:4 iron, 4 sulfur cluster binding"/>
    <property type="evidence" value="ECO:0007669"/>
    <property type="project" value="UniProtKB-KW"/>
</dbReference>
<dbReference type="SUPFAM" id="SSF102114">
    <property type="entry name" value="Radical SAM enzymes"/>
    <property type="match status" value="1"/>
</dbReference>
<dbReference type="Pfam" id="PF04055">
    <property type="entry name" value="Radical_SAM"/>
    <property type="match status" value="1"/>
</dbReference>
<keyword evidence="5" id="KW-0408">Iron</keyword>
<proteinExistence type="predicted"/>
<evidence type="ECO:0000256" key="1">
    <source>
        <dbReference type="ARBA" id="ARBA00001966"/>
    </source>
</evidence>
<dbReference type="Proteomes" id="UP000056453">
    <property type="component" value="Unassembled WGS sequence"/>
</dbReference>
<evidence type="ECO:0000256" key="6">
    <source>
        <dbReference type="ARBA" id="ARBA00023014"/>
    </source>
</evidence>
<dbReference type="AlphaFoldDB" id="A0AAW3MQH6"/>
<name>A0AAW3MQH6_9BURK</name>
<dbReference type="PANTHER" id="PTHR30544">
    <property type="entry name" value="23S RRNA METHYLTRANSFERASE"/>
    <property type="match status" value="1"/>
</dbReference>
<keyword evidence="4" id="KW-0479">Metal-binding</keyword>
<evidence type="ECO:0000256" key="4">
    <source>
        <dbReference type="ARBA" id="ARBA00022723"/>
    </source>
</evidence>
<dbReference type="GO" id="GO:0030488">
    <property type="term" value="P:tRNA methylation"/>
    <property type="evidence" value="ECO:0007669"/>
    <property type="project" value="TreeGrafter"/>
</dbReference>
<dbReference type="InterPro" id="IPR007197">
    <property type="entry name" value="rSAM"/>
</dbReference>
<evidence type="ECO:0000256" key="5">
    <source>
        <dbReference type="ARBA" id="ARBA00023004"/>
    </source>
</evidence>
<organism evidence="8 9">
    <name type="scientific">Burkholderia ubonensis</name>
    <dbReference type="NCBI Taxonomy" id="101571"/>
    <lineage>
        <taxon>Bacteria</taxon>
        <taxon>Pseudomonadati</taxon>
        <taxon>Pseudomonadota</taxon>
        <taxon>Betaproteobacteria</taxon>
        <taxon>Burkholderiales</taxon>
        <taxon>Burkholderiaceae</taxon>
        <taxon>Burkholderia</taxon>
        <taxon>Burkholderia cepacia complex</taxon>
    </lineage>
</organism>
<dbReference type="InterPro" id="IPR058240">
    <property type="entry name" value="rSAM_sf"/>
</dbReference>
<keyword evidence="6" id="KW-0411">Iron-sulfur</keyword>
<keyword evidence="2" id="KW-0004">4Fe-4S</keyword>
<evidence type="ECO:0000256" key="2">
    <source>
        <dbReference type="ARBA" id="ARBA00022485"/>
    </source>
</evidence>
<dbReference type="PROSITE" id="PS51918">
    <property type="entry name" value="RADICAL_SAM"/>
    <property type="match status" value="1"/>
</dbReference>
<dbReference type="GO" id="GO:0003824">
    <property type="term" value="F:catalytic activity"/>
    <property type="evidence" value="ECO:0007669"/>
    <property type="project" value="InterPro"/>
</dbReference>
<dbReference type="EMBL" id="LPBJ01000047">
    <property type="protein sequence ID" value="KVP97819.1"/>
    <property type="molecule type" value="Genomic_DNA"/>
</dbReference>
<feature type="domain" description="Radical SAM core" evidence="7">
    <location>
        <begin position="34"/>
        <end position="262"/>
    </location>
</feature>
<dbReference type="SFLD" id="SFLDS00029">
    <property type="entry name" value="Radical_SAM"/>
    <property type="match status" value="1"/>
</dbReference>
<comment type="caution">
    <text evidence="8">The sequence shown here is derived from an EMBL/GenBank/DDBJ whole genome shotgun (WGS) entry which is preliminary data.</text>
</comment>
<dbReference type="InterPro" id="IPR040072">
    <property type="entry name" value="Methyltransferase_A"/>
</dbReference>
<dbReference type="PANTHER" id="PTHR30544:SF5">
    <property type="entry name" value="RADICAL SAM CORE DOMAIN-CONTAINING PROTEIN"/>
    <property type="match status" value="1"/>
</dbReference>
<sequence length="283" mass="31132">MLTLNNELTRSTTKVTFRPVSVDGYQTGALDISVQGRRILSIPSQLGCRVGCSFCVSKDTPLVRNLTADEMLAMVRTCFEAKPADGRTVELSFTGEGEPLLNWKNTTTCAEEVARRYPGVFAGVRYCFSGIGARQLLARAQHSHLPVRLQLSLHAARQSVRDKLIPRSAPLDVILGALRAHEARFSAIELNVVLQDGINDREEDLAALVEWGDTNWPVLLNPRLANGQEIVATETSRFATALRAQGRDVRVYSQVGSLISRQRIYPLMSAQALSTDQRQAIAA</sequence>
<dbReference type="RefSeq" id="WP_059928316.1">
    <property type="nucleotide sequence ID" value="NZ_LPBG01000117.1"/>
</dbReference>
<dbReference type="InterPro" id="IPR013785">
    <property type="entry name" value="Aldolase_TIM"/>
</dbReference>
<evidence type="ECO:0000313" key="8">
    <source>
        <dbReference type="EMBL" id="KVP97819.1"/>
    </source>
</evidence>
<evidence type="ECO:0000313" key="9">
    <source>
        <dbReference type="Proteomes" id="UP000056453"/>
    </source>
</evidence>
<dbReference type="CDD" id="cd01335">
    <property type="entry name" value="Radical_SAM"/>
    <property type="match status" value="1"/>
</dbReference>
<gene>
    <name evidence="8" type="ORF">WJ96_04415</name>
</gene>
<dbReference type="GO" id="GO:0046872">
    <property type="term" value="F:metal ion binding"/>
    <property type="evidence" value="ECO:0007669"/>
    <property type="project" value="UniProtKB-KW"/>
</dbReference>
<accession>A0AAW3MQH6</accession>